<dbReference type="Proteomes" id="UP000319650">
    <property type="component" value="Unassembled WGS sequence"/>
</dbReference>
<accession>A0A4Y4XNU8</accession>
<proteinExistence type="predicted"/>
<reference evidence="1 2" key="1">
    <citation type="journal article" date="2017" name="Front. Cell. Infect. Microbiol.">
        <title>Whole Genome Sequence and Phylogenetic Analysis Show Helicobacter pylori Strains from Latin America Have Followed a Unique Evolution Pathway.</title>
        <authorList>
            <person name="Munoz-Ramirez Z.Y."/>
            <person name="Mendez-Tenorio A."/>
            <person name="Kato I."/>
            <person name="Bravo M.M."/>
            <person name="Rizzato C."/>
            <person name="Thorell K."/>
            <person name="Torres R.C."/>
            <person name="Aviles-Jimenez F."/>
            <person name="Camorlinga M."/>
            <person name="Canzian F."/>
            <person name="Torres J."/>
        </authorList>
    </citation>
    <scope>NUCLEOTIDE SEQUENCE [LARGE SCALE GENOMIC DNA]</scope>
    <source>
        <strain evidence="1 2">CM22351</strain>
    </source>
</reference>
<protein>
    <submittedName>
        <fullName evidence="1">Lipopolysaccharide biosynthesis protein</fullName>
    </submittedName>
</protein>
<dbReference type="EMBL" id="MUPN01000131">
    <property type="protein sequence ID" value="OOQ41394.1"/>
    <property type="molecule type" value="Genomic_DNA"/>
</dbReference>
<name>A0A4Y4XNU8_HELPX</name>
<sequence>LEMPCKYNVHPRMVGTRMIPKKSDACMLHFYADEKPWKHFGYPYSKEWHQVAFKTSFDSLVFEDLVGKIETFTELNNHNKKSFFEFLNTRLNKKFLIQYVLFKVFKKLESFCLR</sequence>
<dbReference type="AlphaFoldDB" id="A0A4Y4XNU8"/>
<feature type="non-terminal residue" evidence="1">
    <location>
        <position position="1"/>
    </location>
</feature>
<gene>
    <name evidence="1" type="ORF">B0X64_01150</name>
</gene>
<evidence type="ECO:0000313" key="1">
    <source>
        <dbReference type="EMBL" id="OOQ41394.1"/>
    </source>
</evidence>
<dbReference type="SUPFAM" id="SSF53448">
    <property type="entry name" value="Nucleotide-diphospho-sugar transferases"/>
    <property type="match status" value="1"/>
</dbReference>
<evidence type="ECO:0000313" key="2">
    <source>
        <dbReference type="Proteomes" id="UP000319650"/>
    </source>
</evidence>
<comment type="caution">
    <text evidence="1">The sequence shown here is derived from an EMBL/GenBank/DDBJ whole genome shotgun (WGS) entry which is preliminary data.</text>
</comment>
<organism evidence="1 2">
    <name type="scientific">Helicobacter pylori</name>
    <name type="common">Campylobacter pylori</name>
    <dbReference type="NCBI Taxonomy" id="210"/>
    <lineage>
        <taxon>Bacteria</taxon>
        <taxon>Pseudomonadati</taxon>
        <taxon>Campylobacterota</taxon>
        <taxon>Epsilonproteobacteria</taxon>
        <taxon>Campylobacterales</taxon>
        <taxon>Helicobacteraceae</taxon>
        <taxon>Helicobacter</taxon>
    </lineage>
</organism>
<dbReference type="InterPro" id="IPR029044">
    <property type="entry name" value="Nucleotide-diphossugar_trans"/>
</dbReference>
<dbReference type="Gene3D" id="3.90.550.10">
    <property type="entry name" value="Spore Coat Polysaccharide Biosynthesis Protein SpsA, Chain A"/>
    <property type="match status" value="1"/>
</dbReference>